<dbReference type="EMBL" id="KY684109">
    <property type="protein sequence ID" value="ARF11648.1"/>
    <property type="molecule type" value="Genomic_DNA"/>
</dbReference>
<dbReference type="InterPro" id="IPR004241">
    <property type="entry name" value="Atg8-like"/>
</dbReference>
<dbReference type="GO" id="GO:0016020">
    <property type="term" value="C:membrane"/>
    <property type="evidence" value="ECO:0007669"/>
    <property type="project" value="UniProtKB-SubCell"/>
</dbReference>
<proteinExistence type="predicted"/>
<gene>
    <name evidence="4" type="ORF">Klosneuvirus_2_84</name>
</gene>
<evidence type="ECO:0000256" key="3">
    <source>
        <dbReference type="ARBA" id="ARBA00023288"/>
    </source>
</evidence>
<dbReference type="PANTHER" id="PTHR10969">
    <property type="entry name" value="MICROTUBULE-ASSOCIATED PROTEINS 1A/1B LIGHT CHAIN 3-RELATED"/>
    <property type="match status" value="1"/>
</dbReference>
<reference evidence="4" key="1">
    <citation type="journal article" date="2017" name="Science">
        <title>Giant viruses with an expanded complement of translation system components.</title>
        <authorList>
            <person name="Schulz F."/>
            <person name="Yutin N."/>
            <person name="Ivanova N.N."/>
            <person name="Ortega D.R."/>
            <person name="Lee T.K."/>
            <person name="Vierheilig J."/>
            <person name="Daims H."/>
            <person name="Horn M."/>
            <person name="Wagner M."/>
            <person name="Jensen G.J."/>
            <person name="Kyrpides N.C."/>
            <person name="Koonin E.V."/>
            <person name="Woyke T."/>
        </authorList>
    </citation>
    <scope>NUCLEOTIDE SEQUENCE</scope>
    <source>
        <strain evidence="4">KNV1</strain>
    </source>
</reference>
<evidence type="ECO:0000256" key="2">
    <source>
        <dbReference type="ARBA" id="ARBA00023136"/>
    </source>
</evidence>
<evidence type="ECO:0000256" key="1">
    <source>
        <dbReference type="ARBA" id="ARBA00004370"/>
    </source>
</evidence>
<name>A0A1V0SJ39_9VIRU</name>
<keyword evidence="2" id="KW-0472">Membrane</keyword>
<organism evidence="4">
    <name type="scientific">Klosneuvirus KNV1</name>
    <dbReference type="NCBI Taxonomy" id="1977640"/>
    <lineage>
        <taxon>Viruses</taxon>
        <taxon>Varidnaviria</taxon>
        <taxon>Bamfordvirae</taxon>
        <taxon>Nucleocytoviricota</taxon>
        <taxon>Megaviricetes</taxon>
        <taxon>Imitervirales</taxon>
        <taxon>Mimiviridae</taxon>
        <taxon>Klosneuvirinae</taxon>
        <taxon>Klosneuvirus</taxon>
    </lineage>
</organism>
<dbReference type="Pfam" id="PF02991">
    <property type="entry name" value="ATG8"/>
    <property type="match status" value="1"/>
</dbReference>
<sequence length="131" mass="15324">MWKYVFSKNPAPVRNGYEFKMQHSFEKRKEESKKIIEKYQNKVPVIIEKGEASLLPNPVKQKFLLQKDLTIGQYLYIIRKQINIDSTESIFLIVNESYIPPNSATIGEVYDKYADKDGFLYITYSAQQVFG</sequence>
<protein>
    <submittedName>
        <fullName evidence="4">Autophagy protein Atg8 ubiquitin-like protein</fullName>
    </submittedName>
</protein>
<comment type="subcellular location">
    <subcellularLocation>
        <location evidence="1">Membrane</location>
    </subcellularLocation>
</comment>
<dbReference type="InterPro" id="IPR029071">
    <property type="entry name" value="Ubiquitin-like_domsf"/>
</dbReference>
<dbReference type="SUPFAM" id="SSF54236">
    <property type="entry name" value="Ubiquitin-like"/>
    <property type="match status" value="1"/>
</dbReference>
<keyword evidence="3" id="KW-0449">Lipoprotein</keyword>
<accession>A0A1V0SJ39</accession>
<evidence type="ECO:0000313" key="4">
    <source>
        <dbReference type="EMBL" id="ARF11648.1"/>
    </source>
</evidence>
<dbReference type="Gene3D" id="3.10.20.90">
    <property type="entry name" value="Phosphatidylinositol 3-kinase Catalytic Subunit, Chain A, domain 1"/>
    <property type="match status" value="1"/>
</dbReference>